<evidence type="ECO:0000313" key="4">
    <source>
        <dbReference type="Proteomes" id="UP000190868"/>
    </source>
</evidence>
<dbReference type="EMBL" id="CP017258">
    <property type="protein sequence ID" value="AQW87779.1"/>
    <property type="molecule type" value="Genomic_DNA"/>
</dbReference>
<keyword evidence="1" id="KW-0472">Membrane</keyword>
<dbReference type="GO" id="GO:0043093">
    <property type="term" value="P:FtsZ-dependent cytokinesis"/>
    <property type="evidence" value="ECO:0007669"/>
    <property type="project" value="UniProtKB-UniRule"/>
</dbReference>
<dbReference type="Proteomes" id="UP000190868">
    <property type="component" value="Chromosome"/>
</dbReference>
<protein>
    <recommendedName>
        <fullName evidence="1 2">Cell division protein FtsA</fullName>
    </recommendedName>
</protein>
<dbReference type="Gene3D" id="3.30.420.40">
    <property type="match status" value="2"/>
</dbReference>
<dbReference type="InterPro" id="IPR020823">
    <property type="entry name" value="Cell_div_FtsA"/>
</dbReference>
<dbReference type="PANTHER" id="PTHR32432:SF4">
    <property type="entry name" value="CELL DIVISION PROTEIN FTSA"/>
    <property type="match status" value="1"/>
</dbReference>
<keyword evidence="1 2" id="KW-0131">Cell cycle</keyword>
<evidence type="ECO:0000256" key="2">
    <source>
        <dbReference type="PIRNR" id="PIRNR003101"/>
    </source>
</evidence>
<keyword evidence="1" id="KW-1003">Cell membrane</keyword>
<organism evidence="3 4">
    <name type="scientific">Campylobacter pinnipediorum subsp. caledonicus</name>
    <dbReference type="NCBI Taxonomy" id="1874362"/>
    <lineage>
        <taxon>Bacteria</taxon>
        <taxon>Pseudomonadati</taxon>
        <taxon>Campylobacterota</taxon>
        <taxon>Epsilonproteobacteria</taxon>
        <taxon>Campylobacterales</taxon>
        <taxon>Campylobacteraceae</taxon>
        <taxon>Campylobacter</taxon>
    </lineage>
</organism>
<comment type="function">
    <text evidence="1 2">Cell division protein that is involved in the assembly of the Z ring. May serve as a membrane anchor for the Z ring.</text>
</comment>
<accession>A0A1S6U7X0</accession>
<dbReference type="Gene3D" id="3.30.1490.110">
    <property type="match status" value="1"/>
</dbReference>
<sequence>MSIKILGIDIGSFQVRAVMAEYSDDGMKIIGIGTEKANGVKKGAITNIELASKSVKNALTNAQRVAGTRYDKVIVSISGANTKSLDSNGVVNIPNHEIGISEIERAMQIANHYASVSTDYEKLHVLPYNFKVDEQEHIEDPLGMNGTRLEVHAHIIIVQKSILNNLKKAINLAGIEIDNIVLSGYASSIATLNDDEKELGAALIDIGGSVSDVVVHSGNSIIFNDFLPVGSSHITNDLSIALHTPLPKAEEIKIGYGSLIAKSTDLIELPELGDENKSNEVSLDIISKVIYARAEETLVFLSNIIQNSKNELKHKDILGAGVVFTGGMTKLDGFKELASMVFDKYQIRIAKPKNMEGLYEVIRDPSNSCVIGLCMYGAGHFTPYEIDSEKKMRYKNESIVSSKARLKNLFEEDNLLNNEENKEQEEFGFKYTKGTEQFQDNGKKDIKDELLDISDIKHEKNPSVFSKIWHWMTQWF</sequence>
<evidence type="ECO:0000256" key="1">
    <source>
        <dbReference type="HAMAP-Rule" id="MF_02033"/>
    </source>
</evidence>
<gene>
    <name evidence="1 3" type="primary">ftsA</name>
    <name evidence="3" type="ORF">CPIN18021_0972</name>
</gene>
<dbReference type="GO" id="GO:0009898">
    <property type="term" value="C:cytoplasmic side of plasma membrane"/>
    <property type="evidence" value="ECO:0007669"/>
    <property type="project" value="UniProtKB-UniRule"/>
</dbReference>
<dbReference type="NCBIfam" id="TIGR01174">
    <property type="entry name" value="ftsA"/>
    <property type="match status" value="1"/>
</dbReference>
<dbReference type="InterPro" id="IPR050696">
    <property type="entry name" value="FtsA/MreB"/>
</dbReference>
<comment type="subunit">
    <text evidence="1">Self-interacts. Interacts with FtsZ.</text>
</comment>
<keyword evidence="1 2" id="KW-0132">Cell division</keyword>
<reference evidence="4" key="1">
    <citation type="submission" date="2016-09" db="EMBL/GenBank/DDBJ databases">
        <title>Comparative genomics of the Campylobacter concisus group.</title>
        <authorList>
            <person name="Miller W.G."/>
            <person name="Yee E."/>
            <person name="Chapman M.H."/>
            <person name="Huynh S."/>
            <person name="Bono J.L."/>
            <person name="On S.L.W."/>
            <person name="StLeger J."/>
            <person name="Foster G."/>
            <person name="Parker C.T."/>
        </authorList>
    </citation>
    <scope>NUCLEOTIDE SEQUENCE [LARGE SCALE GENOMIC DNA]</scope>
    <source>
        <strain evidence="4">RM18021</strain>
    </source>
</reference>
<comment type="subcellular location">
    <subcellularLocation>
        <location evidence="1">Cell membrane</location>
        <topology evidence="1">Peripheral membrane protein</topology>
        <orientation evidence="1">Cytoplasmic side</orientation>
    </subcellularLocation>
    <text evidence="1">Localizes to the Z ring in an FtsZ-dependent manner. Targeted to the membrane through a conserved C-terminal amphipathic helix.</text>
</comment>
<name>A0A1S6U7X0_9BACT</name>
<dbReference type="GO" id="GO:0032153">
    <property type="term" value="C:cell division site"/>
    <property type="evidence" value="ECO:0007669"/>
    <property type="project" value="UniProtKB-UniRule"/>
</dbReference>
<keyword evidence="4" id="KW-1185">Reference proteome</keyword>
<dbReference type="SUPFAM" id="SSF53067">
    <property type="entry name" value="Actin-like ATPase domain"/>
    <property type="match status" value="2"/>
</dbReference>
<dbReference type="SMART" id="SM00842">
    <property type="entry name" value="FtsA"/>
    <property type="match status" value="1"/>
</dbReference>
<comment type="similarity">
    <text evidence="1 2">Belongs to the FtsA/MreB family.</text>
</comment>
<dbReference type="CDD" id="cd24048">
    <property type="entry name" value="ASKHA_NBD_FtsA"/>
    <property type="match status" value="1"/>
</dbReference>
<dbReference type="HAMAP" id="MF_02033">
    <property type="entry name" value="FtsA"/>
    <property type="match status" value="1"/>
</dbReference>
<dbReference type="AlphaFoldDB" id="A0A1S6U7X0"/>
<dbReference type="PIRSF" id="PIRSF003101">
    <property type="entry name" value="FtsA"/>
    <property type="match status" value="1"/>
</dbReference>
<dbReference type="PANTHER" id="PTHR32432">
    <property type="entry name" value="CELL DIVISION PROTEIN FTSA-RELATED"/>
    <property type="match status" value="1"/>
</dbReference>
<dbReference type="Pfam" id="PF14450">
    <property type="entry name" value="FtsA"/>
    <property type="match status" value="1"/>
</dbReference>
<evidence type="ECO:0000313" key="3">
    <source>
        <dbReference type="EMBL" id="AQW87779.1"/>
    </source>
</evidence>
<proteinExistence type="inferred from homology"/>
<dbReference type="InterPro" id="IPR043129">
    <property type="entry name" value="ATPase_NBD"/>
</dbReference>
<dbReference type="Pfam" id="PF02491">
    <property type="entry name" value="SHS2_FTSA"/>
    <property type="match status" value="1"/>
</dbReference>
<dbReference type="InterPro" id="IPR003494">
    <property type="entry name" value="SHS2_FtsA"/>
</dbReference>